<proteinExistence type="predicted"/>
<dbReference type="Proteomes" id="UP000237025">
    <property type="component" value="Unassembled WGS sequence"/>
</dbReference>
<keyword evidence="3" id="KW-1185">Reference proteome</keyword>
<evidence type="ECO:0000313" key="3">
    <source>
        <dbReference type="Proteomes" id="UP000237025"/>
    </source>
</evidence>
<dbReference type="EMBL" id="PQVW01000004">
    <property type="protein sequence ID" value="POZ23987.1"/>
    <property type="molecule type" value="Genomic_DNA"/>
</dbReference>
<accession>A0ABX5A2S9</accession>
<organism evidence="2 3">
    <name type="scientific">Lelliottia aquatilis</name>
    <dbReference type="NCBI Taxonomy" id="2080838"/>
    <lineage>
        <taxon>Bacteria</taxon>
        <taxon>Pseudomonadati</taxon>
        <taxon>Pseudomonadota</taxon>
        <taxon>Gammaproteobacteria</taxon>
        <taxon>Enterobacterales</taxon>
        <taxon>Enterobacteriaceae</taxon>
        <taxon>Lelliottia</taxon>
    </lineage>
</organism>
<protein>
    <recommendedName>
        <fullName evidence="4">DUF1482 family protein</fullName>
    </recommendedName>
</protein>
<sequence length="67" mass="7762">MRHLKKNRLTFALLMWALVFHAIVNGHQQDTILDVYESASKCNSVNKTRHINGECYEVAEIIHHSKT</sequence>
<dbReference type="Pfam" id="PF07358">
    <property type="entry name" value="DUF1482"/>
    <property type="match status" value="1"/>
</dbReference>
<dbReference type="InterPro" id="IPR009954">
    <property type="entry name" value="DUF1482"/>
</dbReference>
<evidence type="ECO:0000313" key="2">
    <source>
        <dbReference type="EMBL" id="POZ23987.1"/>
    </source>
</evidence>
<comment type="caution">
    <text evidence="2">The sequence shown here is derived from an EMBL/GenBank/DDBJ whole genome shotgun (WGS) entry which is preliminary data.</text>
</comment>
<reference evidence="2 3" key="1">
    <citation type="submission" date="2018-02" db="EMBL/GenBank/DDBJ databases">
        <title>Lelliotia aquatilis sp. nov., isolated from drinking water.</title>
        <authorList>
            <person name="Kaempfer P."/>
            <person name="Glaeser S."/>
            <person name="Exner M."/>
            <person name="Doijad S."/>
            <person name="Chakraborty T."/>
        </authorList>
    </citation>
    <scope>NUCLEOTIDE SEQUENCE [LARGE SCALE GENOMIC DNA]</scope>
    <source>
        <strain evidence="2 3">6331-17</strain>
    </source>
</reference>
<keyword evidence="1" id="KW-0732">Signal</keyword>
<name>A0ABX5A2S9_9ENTR</name>
<gene>
    <name evidence="2" type="ORF">C3712_07125</name>
</gene>
<feature type="signal peptide" evidence="1">
    <location>
        <begin position="1"/>
        <end position="22"/>
    </location>
</feature>
<feature type="chain" id="PRO_5045972593" description="DUF1482 family protein" evidence="1">
    <location>
        <begin position="23"/>
        <end position="67"/>
    </location>
</feature>
<evidence type="ECO:0008006" key="4">
    <source>
        <dbReference type="Google" id="ProtNLM"/>
    </source>
</evidence>
<evidence type="ECO:0000256" key="1">
    <source>
        <dbReference type="SAM" id="SignalP"/>
    </source>
</evidence>